<dbReference type="SUPFAM" id="SSF81296">
    <property type="entry name" value="E set domains"/>
    <property type="match status" value="3"/>
</dbReference>
<dbReference type="OrthoDB" id="5574at2759"/>
<evidence type="ECO:0000313" key="4">
    <source>
        <dbReference type="Proteomes" id="UP000324585"/>
    </source>
</evidence>
<dbReference type="AlphaFoldDB" id="A0A5J4YUT1"/>
<feature type="region of interest" description="Disordered" evidence="1">
    <location>
        <begin position="272"/>
        <end position="296"/>
    </location>
</feature>
<dbReference type="InterPro" id="IPR013783">
    <property type="entry name" value="Ig-like_fold"/>
</dbReference>
<evidence type="ECO:0000259" key="2">
    <source>
        <dbReference type="Pfam" id="PF16561"/>
    </source>
</evidence>
<dbReference type="CDD" id="cd02859">
    <property type="entry name" value="E_set_AMPKbeta_like_N"/>
    <property type="match status" value="3"/>
</dbReference>
<proteinExistence type="predicted"/>
<name>A0A5J4YUT1_PORPP</name>
<feature type="region of interest" description="Disordered" evidence="1">
    <location>
        <begin position="196"/>
        <end position="235"/>
    </location>
</feature>
<protein>
    <submittedName>
        <fullName evidence="3">Protein PTST, chloroplastic</fullName>
    </submittedName>
</protein>
<feature type="compositionally biased region" description="Basic residues" evidence="1">
    <location>
        <begin position="218"/>
        <end position="235"/>
    </location>
</feature>
<dbReference type="EMBL" id="VRMN01000003">
    <property type="protein sequence ID" value="KAA8495261.1"/>
    <property type="molecule type" value="Genomic_DNA"/>
</dbReference>
<organism evidence="3 4">
    <name type="scientific">Porphyridium purpureum</name>
    <name type="common">Red alga</name>
    <name type="synonym">Porphyridium cruentum</name>
    <dbReference type="NCBI Taxonomy" id="35688"/>
    <lineage>
        <taxon>Eukaryota</taxon>
        <taxon>Rhodophyta</taxon>
        <taxon>Bangiophyceae</taxon>
        <taxon>Porphyridiales</taxon>
        <taxon>Porphyridiaceae</taxon>
        <taxon>Porphyridium</taxon>
    </lineage>
</organism>
<evidence type="ECO:0000313" key="3">
    <source>
        <dbReference type="EMBL" id="KAA8495261.1"/>
    </source>
</evidence>
<feature type="domain" description="AMP-activated protein kinase glycogen-binding" evidence="2">
    <location>
        <begin position="387"/>
        <end position="470"/>
    </location>
</feature>
<feature type="region of interest" description="Disordered" evidence="1">
    <location>
        <begin position="25"/>
        <end position="46"/>
    </location>
</feature>
<dbReference type="PANTHER" id="PTHR47434">
    <property type="entry name" value="PROTEIN PTST HOMOLOG 3, CHLOROPLASTIC"/>
    <property type="match status" value="1"/>
</dbReference>
<feature type="region of interest" description="Disordered" evidence="1">
    <location>
        <begin position="248"/>
        <end position="267"/>
    </location>
</feature>
<dbReference type="InterPro" id="IPR032640">
    <property type="entry name" value="AMPK1_CBM"/>
</dbReference>
<dbReference type="Proteomes" id="UP000324585">
    <property type="component" value="Unassembled WGS sequence"/>
</dbReference>
<gene>
    <name evidence="3" type="ORF">FVE85_1416</name>
</gene>
<reference evidence="4" key="1">
    <citation type="journal article" date="2019" name="Nat. Commun.">
        <title>Expansion of phycobilisome linker gene families in mesophilic red algae.</title>
        <authorList>
            <person name="Lee J."/>
            <person name="Kim D."/>
            <person name="Bhattacharya D."/>
            <person name="Yoon H.S."/>
        </authorList>
    </citation>
    <scope>NUCLEOTIDE SEQUENCE [LARGE SCALE GENOMIC DNA]</scope>
    <source>
        <strain evidence="4">CCMP 1328</strain>
    </source>
</reference>
<dbReference type="PANTHER" id="PTHR47434:SF1">
    <property type="entry name" value="PROTEIN PTST HOMOLOG 2, CHLOROPLASTIC"/>
    <property type="match status" value="1"/>
</dbReference>
<comment type="caution">
    <text evidence="3">The sequence shown here is derived from an EMBL/GenBank/DDBJ whole genome shotgun (WGS) entry which is preliminary data.</text>
</comment>
<sequence>MERSSSSHSVRSTRSTGCTEMTRLLSPHLDAPRDADAAVPSMTLGDSRSCSVLDGAFASWDVSGADGARSQPPLPNVPRPMGSSMARELSACSSLKNGGPSSGMAFSSRDSSMTDFSDITPEDPLFPDAPQCPQPLQPSVPHQQLAPWDVMSNQSRGYYFMPKEVVETRAALEKDAADTTARRNSILDRLTANAASNKDVADDVSERNSESGRSTSSRGRRSLNSRARSRPCRSKRIIEIVDPTSHVICGASDSTGPRQARKEDDLRAASERLSASLPVPSPDAKPRPRHGTNAAPDAAISCPVTFLDPEKHRSVLIVGSFSKWTQRIPLIEASPGVWSANLVLCPGVYSCKFIVDDVWTCDPKQERRRDPYGNENNVLRVGVFEASFCWDKTSAREVLLTGSFDGWQGKHKMSPGVGAQSAQGASVHSLKLPLPPGRYEVKFIVDGNWFIDVTLPYTSGFNQNNLIAVGKIFHEFRWDKTKASTVQLVGSFTEWKPVPMRQNADDGAWTLGMGLPPGELSYKFVVDQSNRWYDVDVDAEPDGYGSKNNVVYLGI</sequence>
<feature type="compositionally biased region" description="Basic and acidic residues" evidence="1">
    <location>
        <begin position="199"/>
        <end position="210"/>
    </location>
</feature>
<feature type="region of interest" description="Disordered" evidence="1">
    <location>
        <begin position="1"/>
        <end position="20"/>
    </location>
</feature>
<dbReference type="Gene3D" id="2.60.40.10">
    <property type="entry name" value="Immunoglobulins"/>
    <property type="match status" value="3"/>
</dbReference>
<feature type="domain" description="AMP-activated protein kinase glycogen-binding" evidence="2">
    <location>
        <begin position="309"/>
        <end position="382"/>
    </location>
</feature>
<dbReference type="Pfam" id="PF16561">
    <property type="entry name" value="AMPK1_CBM"/>
    <property type="match status" value="3"/>
</dbReference>
<feature type="compositionally biased region" description="Low complexity" evidence="1">
    <location>
        <begin position="1"/>
        <end position="15"/>
    </location>
</feature>
<feature type="domain" description="AMP-activated protein kinase glycogen-binding" evidence="2">
    <location>
        <begin position="475"/>
        <end position="551"/>
    </location>
</feature>
<dbReference type="InterPro" id="IPR014756">
    <property type="entry name" value="Ig_E-set"/>
</dbReference>
<keyword evidence="4" id="KW-1185">Reference proteome</keyword>
<evidence type="ECO:0000256" key="1">
    <source>
        <dbReference type="SAM" id="MobiDB-lite"/>
    </source>
</evidence>
<accession>A0A5J4YUT1</accession>
<feature type="region of interest" description="Disordered" evidence="1">
    <location>
        <begin position="64"/>
        <end position="117"/>
    </location>
</feature>
<feature type="compositionally biased region" description="Polar residues" evidence="1">
    <location>
        <begin position="104"/>
        <end position="117"/>
    </location>
</feature>